<evidence type="ECO:0000256" key="4">
    <source>
        <dbReference type="SAM" id="SignalP"/>
    </source>
</evidence>
<comment type="similarity">
    <text evidence="1 3">Belongs to the insulin family.</text>
</comment>
<evidence type="ECO:0000313" key="8">
    <source>
        <dbReference type="Proteomes" id="UP000274756"/>
    </source>
</evidence>
<name>A0A0N4U6U3_DRAME</name>
<feature type="chain" id="PRO_5033229782" evidence="4">
    <location>
        <begin position="28"/>
        <end position="113"/>
    </location>
</feature>
<evidence type="ECO:0000313" key="7">
    <source>
        <dbReference type="Proteomes" id="UP000038040"/>
    </source>
</evidence>
<dbReference type="STRING" id="318479.A0A0N4U6U3"/>
<evidence type="ECO:0000259" key="5">
    <source>
        <dbReference type="SMART" id="SM00078"/>
    </source>
</evidence>
<dbReference type="GO" id="GO:0005576">
    <property type="term" value="C:extracellular region"/>
    <property type="evidence" value="ECO:0007669"/>
    <property type="project" value="UniProtKB-SubCell"/>
</dbReference>
<evidence type="ECO:0000256" key="3">
    <source>
        <dbReference type="RuleBase" id="RU000406"/>
    </source>
</evidence>
<keyword evidence="8" id="KW-1185">Reference proteome</keyword>
<evidence type="ECO:0000256" key="2">
    <source>
        <dbReference type="ARBA" id="ARBA00022729"/>
    </source>
</evidence>
<evidence type="ECO:0000256" key="1">
    <source>
        <dbReference type="ARBA" id="ARBA00009034"/>
    </source>
</evidence>
<evidence type="ECO:0000313" key="9">
    <source>
        <dbReference type="WBParaSite" id="DME_0000266701-mRNA-1"/>
    </source>
</evidence>
<organism evidence="7 9">
    <name type="scientific">Dracunculus medinensis</name>
    <name type="common">Guinea worm</name>
    <dbReference type="NCBI Taxonomy" id="318479"/>
    <lineage>
        <taxon>Eukaryota</taxon>
        <taxon>Metazoa</taxon>
        <taxon>Ecdysozoa</taxon>
        <taxon>Nematoda</taxon>
        <taxon>Chromadorea</taxon>
        <taxon>Rhabditida</taxon>
        <taxon>Spirurina</taxon>
        <taxon>Dracunculoidea</taxon>
        <taxon>Dracunculidae</taxon>
        <taxon>Dracunculus</taxon>
    </lineage>
</organism>
<protein>
    <submittedName>
        <fullName evidence="9">IlGF domain-containing protein</fullName>
    </submittedName>
</protein>
<dbReference type="Proteomes" id="UP000038040">
    <property type="component" value="Unplaced"/>
</dbReference>
<dbReference type="InterPro" id="IPR022353">
    <property type="entry name" value="Insulin_CS"/>
</dbReference>
<dbReference type="EMBL" id="UYYG01001158">
    <property type="protein sequence ID" value="VDN57054.1"/>
    <property type="molecule type" value="Genomic_DNA"/>
</dbReference>
<comment type="subcellular location">
    <subcellularLocation>
        <location evidence="3">Secreted</location>
    </subcellularLocation>
</comment>
<dbReference type="WBParaSite" id="DME_0000266701-mRNA-1">
    <property type="protein sequence ID" value="DME_0000266701-mRNA-1"/>
    <property type="gene ID" value="DME_0000266701"/>
</dbReference>
<dbReference type="InterPro" id="IPR036438">
    <property type="entry name" value="Insulin-like_sf"/>
</dbReference>
<keyword evidence="2 4" id="KW-0732">Signal</keyword>
<dbReference type="OrthoDB" id="10019596at2759"/>
<keyword evidence="3" id="KW-0964">Secreted</keyword>
<feature type="domain" description="Insulin-like" evidence="5">
    <location>
        <begin position="31"/>
        <end position="106"/>
    </location>
</feature>
<reference evidence="9" key="1">
    <citation type="submission" date="2017-02" db="UniProtKB">
        <authorList>
            <consortium name="WormBaseParasite"/>
        </authorList>
    </citation>
    <scope>IDENTIFICATION</scope>
</reference>
<accession>A0A0N4U6U3</accession>
<feature type="signal peptide" evidence="4">
    <location>
        <begin position="1"/>
        <end position="27"/>
    </location>
</feature>
<reference evidence="6 8" key="2">
    <citation type="submission" date="2018-11" db="EMBL/GenBank/DDBJ databases">
        <authorList>
            <consortium name="Pathogen Informatics"/>
        </authorList>
    </citation>
    <scope>NUCLEOTIDE SEQUENCE [LARGE SCALE GENOMIC DNA]</scope>
</reference>
<dbReference type="Proteomes" id="UP000274756">
    <property type="component" value="Unassembled WGS sequence"/>
</dbReference>
<dbReference type="PROSITE" id="PS00262">
    <property type="entry name" value="INSULIN"/>
    <property type="match status" value="1"/>
</dbReference>
<dbReference type="GO" id="GO:0005179">
    <property type="term" value="F:hormone activity"/>
    <property type="evidence" value="ECO:0007669"/>
    <property type="project" value="InterPro"/>
</dbReference>
<dbReference type="Gene3D" id="1.10.100.10">
    <property type="entry name" value="Insulin-like"/>
    <property type="match status" value="1"/>
</dbReference>
<evidence type="ECO:0000313" key="6">
    <source>
        <dbReference type="EMBL" id="VDN57054.1"/>
    </source>
</evidence>
<gene>
    <name evidence="6" type="ORF">DME_LOCUS7027</name>
</gene>
<dbReference type="Pfam" id="PF00049">
    <property type="entry name" value="Insulin"/>
    <property type="match status" value="1"/>
</dbReference>
<dbReference type="SUPFAM" id="SSF56994">
    <property type="entry name" value="Insulin-like"/>
    <property type="match status" value="1"/>
</dbReference>
<dbReference type="InterPro" id="IPR016179">
    <property type="entry name" value="Insulin-like"/>
</dbReference>
<sequence length="113" mass="12462">MKQAKKTLVGLTLFVCILLQQADYSSAIDQIRLCGFKLARKLVAICSKENCGSFVPTEHKKGANMVLIDGDDDDGEFPVVHHLSKRTLATACCLNRCSYDYLKSFCCSGYSDS</sequence>
<dbReference type="AlphaFoldDB" id="A0A0N4U6U3"/>
<proteinExistence type="inferred from homology"/>
<dbReference type="SMART" id="SM00078">
    <property type="entry name" value="IlGF"/>
    <property type="match status" value="1"/>
</dbReference>